<feature type="transmembrane region" description="Helical" evidence="1">
    <location>
        <begin position="6"/>
        <end position="28"/>
    </location>
</feature>
<organism evidence="2">
    <name type="scientific">Ixodes ricinus</name>
    <name type="common">Common tick</name>
    <name type="synonym">Acarus ricinus</name>
    <dbReference type="NCBI Taxonomy" id="34613"/>
    <lineage>
        <taxon>Eukaryota</taxon>
        <taxon>Metazoa</taxon>
        <taxon>Ecdysozoa</taxon>
        <taxon>Arthropoda</taxon>
        <taxon>Chelicerata</taxon>
        <taxon>Arachnida</taxon>
        <taxon>Acari</taxon>
        <taxon>Parasitiformes</taxon>
        <taxon>Ixodida</taxon>
        <taxon>Ixodoidea</taxon>
        <taxon>Ixodidae</taxon>
        <taxon>Ixodinae</taxon>
        <taxon>Ixodes</taxon>
    </lineage>
</organism>
<dbReference type="EMBL" id="GEGO01001923">
    <property type="protein sequence ID" value="JAR93481.1"/>
    <property type="molecule type" value="Transcribed_RNA"/>
</dbReference>
<keyword evidence="1" id="KW-0812">Transmembrane</keyword>
<reference evidence="2" key="1">
    <citation type="journal article" date="2018" name="PLoS Negl. Trop. Dis.">
        <title>Sialome diversity of ticks revealed by RNAseq of single tick salivary glands.</title>
        <authorList>
            <person name="Perner J."/>
            <person name="Kropackova S."/>
            <person name="Kopacek P."/>
            <person name="Ribeiro J.M."/>
        </authorList>
    </citation>
    <scope>NUCLEOTIDE SEQUENCE</scope>
    <source>
        <strain evidence="2">Siblings of single egg batch collected in Ceske Budejovice</strain>
        <tissue evidence="2">Salivary glands</tissue>
    </source>
</reference>
<evidence type="ECO:0000256" key="1">
    <source>
        <dbReference type="SAM" id="Phobius"/>
    </source>
</evidence>
<proteinExistence type="predicted"/>
<evidence type="ECO:0000313" key="2">
    <source>
        <dbReference type="EMBL" id="JAR93481.1"/>
    </source>
</evidence>
<keyword evidence="1" id="KW-0472">Membrane</keyword>
<name>A0A147BRX7_IXORI</name>
<keyword evidence="1" id="KW-1133">Transmembrane helix</keyword>
<dbReference type="AlphaFoldDB" id="A0A147BRX7"/>
<sequence length="73" mass="7991">MSASDALHHLFLILFFLPFRLLSTLCSFSHHLLLLLRFPCAGFLARSGAHSASTCSLFASGRRGHTRKVGGSF</sequence>
<accession>A0A147BRX7</accession>
<protein>
    <submittedName>
        <fullName evidence="2">Putative secreted protein</fullName>
    </submittedName>
</protein>